<dbReference type="SMART" id="SM00388">
    <property type="entry name" value="HisKA"/>
    <property type="match status" value="1"/>
</dbReference>
<dbReference type="SMART" id="SM00304">
    <property type="entry name" value="HAMP"/>
    <property type="match status" value="1"/>
</dbReference>
<feature type="transmembrane region" description="Helical" evidence="14">
    <location>
        <begin position="142"/>
        <end position="161"/>
    </location>
</feature>
<dbReference type="STRING" id="504797.SAMN05421678_1135"/>
<dbReference type="Proteomes" id="UP000199052">
    <property type="component" value="Unassembled WGS sequence"/>
</dbReference>
<evidence type="ECO:0000313" key="17">
    <source>
        <dbReference type="EMBL" id="NYH87124.1"/>
    </source>
</evidence>
<dbReference type="GO" id="GO:0005524">
    <property type="term" value="F:ATP binding"/>
    <property type="evidence" value="ECO:0007669"/>
    <property type="project" value="UniProtKB-KW"/>
</dbReference>
<dbReference type="Pfam" id="PF00512">
    <property type="entry name" value="HisKA"/>
    <property type="match status" value="1"/>
</dbReference>
<dbReference type="SUPFAM" id="SSF55874">
    <property type="entry name" value="ATPase domain of HSP90 chaperone/DNA topoisomerase II/histidine kinase"/>
    <property type="match status" value="1"/>
</dbReference>
<dbReference type="Pfam" id="PF02518">
    <property type="entry name" value="HATPase_c"/>
    <property type="match status" value="1"/>
</dbReference>
<feature type="transmembrane region" description="Helical" evidence="14">
    <location>
        <begin position="6"/>
        <end position="28"/>
    </location>
</feature>
<evidence type="ECO:0000256" key="10">
    <source>
        <dbReference type="ARBA" id="ARBA00022840"/>
    </source>
</evidence>
<evidence type="ECO:0000256" key="6">
    <source>
        <dbReference type="ARBA" id="ARBA00022679"/>
    </source>
</evidence>
<evidence type="ECO:0000256" key="14">
    <source>
        <dbReference type="SAM" id="Phobius"/>
    </source>
</evidence>
<dbReference type="RefSeq" id="WP_092885940.1">
    <property type="nucleotide sequence ID" value="NZ_FOOI01000013.1"/>
</dbReference>
<reference evidence="17 20" key="2">
    <citation type="submission" date="2020-07" db="EMBL/GenBank/DDBJ databases">
        <title>Sequencing the genomes of 1000 actinobacteria strains.</title>
        <authorList>
            <person name="Klenk H.-P."/>
        </authorList>
    </citation>
    <scope>NUCLEOTIDE SEQUENCE [LARGE SCALE GENOMIC DNA]</scope>
    <source>
        <strain evidence="17 20">DSM 45117</strain>
    </source>
</reference>
<evidence type="ECO:0000313" key="20">
    <source>
        <dbReference type="Proteomes" id="UP000533017"/>
    </source>
</evidence>
<dbReference type="InterPro" id="IPR036097">
    <property type="entry name" value="HisK_dim/P_sf"/>
</dbReference>
<evidence type="ECO:0000256" key="8">
    <source>
        <dbReference type="ARBA" id="ARBA00022741"/>
    </source>
</evidence>
<dbReference type="OrthoDB" id="3206505at2"/>
<dbReference type="InterPro" id="IPR003661">
    <property type="entry name" value="HisK_dim/P_dom"/>
</dbReference>
<proteinExistence type="predicted"/>
<dbReference type="InterPro" id="IPR050980">
    <property type="entry name" value="2C_sensor_his_kinase"/>
</dbReference>
<organism evidence="18 19">
    <name type="scientific">Actinopolymorpha cephalotaxi</name>
    <dbReference type="NCBI Taxonomy" id="504797"/>
    <lineage>
        <taxon>Bacteria</taxon>
        <taxon>Bacillati</taxon>
        <taxon>Actinomycetota</taxon>
        <taxon>Actinomycetes</taxon>
        <taxon>Propionibacteriales</taxon>
        <taxon>Actinopolymorphaceae</taxon>
        <taxon>Actinopolymorpha</taxon>
    </lineage>
</organism>
<keyword evidence="7 14" id="KW-0812">Transmembrane</keyword>
<feature type="compositionally biased region" description="Gly residues" evidence="13">
    <location>
        <begin position="277"/>
        <end position="288"/>
    </location>
</feature>
<keyword evidence="4" id="KW-1003">Cell membrane</keyword>
<keyword evidence="10" id="KW-0067">ATP-binding</keyword>
<evidence type="ECO:0000256" key="3">
    <source>
        <dbReference type="ARBA" id="ARBA00012438"/>
    </source>
</evidence>
<dbReference type="EMBL" id="JACBZA010000001">
    <property type="protein sequence ID" value="NYH87124.1"/>
    <property type="molecule type" value="Genomic_DNA"/>
</dbReference>
<dbReference type="AlphaFoldDB" id="A0A1I2XQ16"/>
<dbReference type="GO" id="GO:0000155">
    <property type="term" value="F:phosphorelay sensor kinase activity"/>
    <property type="evidence" value="ECO:0007669"/>
    <property type="project" value="InterPro"/>
</dbReference>
<comment type="subcellular location">
    <subcellularLocation>
        <location evidence="2">Cell membrane</location>
        <topology evidence="2">Multi-pass membrane protein</topology>
    </subcellularLocation>
</comment>
<dbReference type="Pfam" id="PF00672">
    <property type="entry name" value="HAMP"/>
    <property type="match status" value="1"/>
</dbReference>
<keyword evidence="9 18" id="KW-0418">Kinase</keyword>
<evidence type="ECO:0000256" key="9">
    <source>
        <dbReference type="ARBA" id="ARBA00022777"/>
    </source>
</evidence>
<feature type="domain" description="Histidine kinase" evidence="15">
    <location>
        <begin position="226"/>
        <end position="439"/>
    </location>
</feature>
<dbReference type="Proteomes" id="UP000533017">
    <property type="component" value="Unassembled WGS sequence"/>
</dbReference>
<comment type="catalytic activity">
    <reaction evidence="1">
        <text>ATP + protein L-histidine = ADP + protein N-phospho-L-histidine.</text>
        <dbReference type="EC" id="2.7.13.3"/>
    </reaction>
</comment>
<keyword evidence="11 14" id="KW-1133">Transmembrane helix</keyword>
<dbReference type="SMART" id="SM00387">
    <property type="entry name" value="HATPase_c"/>
    <property type="match status" value="1"/>
</dbReference>
<keyword evidence="20" id="KW-1185">Reference proteome</keyword>
<keyword evidence="8" id="KW-0547">Nucleotide-binding</keyword>
<feature type="region of interest" description="Disordered" evidence="13">
    <location>
        <begin position="274"/>
        <end position="296"/>
    </location>
</feature>
<evidence type="ECO:0000259" key="16">
    <source>
        <dbReference type="PROSITE" id="PS50885"/>
    </source>
</evidence>
<dbReference type="Gene3D" id="3.30.565.10">
    <property type="entry name" value="Histidine kinase-like ATPase, C-terminal domain"/>
    <property type="match status" value="1"/>
</dbReference>
<feature type="domain" description="HAMP" evidence="16">
    <location>
        <begin position="166"/>
        <end position="218"/>
    </location>
</feature>
<dbReference type="InterPro" id="IPR003594">
    <property type="entry name" value="HATPase_dom"/>
</dbReference>
<dbReference type="PANTHER" id="PTHR44936">
    <property type="entry name" value="SENSOR PROTEIN CREC"/>
    <property type="match status" value="1"/>
</dbReference>
<dbReference type="InterPro" id="IPR036890">
    <property type="entry name" value="HATPase_C_sf"/>
</dbReference>
<keyword evidence="14" id="KW-0472">Membrane</keyword>
<evidence type="ECO:0000256" key="13">
    <source>
        <dbReference type="SAM" id="MobiDB-lite"/>
    </source>
</evidence>
<sequence length="439" mass="46009">MRRLLVLYGAAITSIVIVALLGPLAMLVRSMAEEHAIGLAHQEAQGVAVVAAVASGDRLTAVVRSVNASTQRQTTVFLPDGTSIGVPAKRSASVELAARGRAFTADVPAGREVLIPVGGPKGVAVVRTLVPTELLREGWRPALFTLAAVGAVLLAMAIFAAERIATRMARSVRDLASVANRLGEGDLAAHVVPDGPPEVASVGRVLNRLGDRINELLASEREFVADLSHRLRTPITALRLDAEGLSDPEERRQMGRHIAELEASVDALIRAARQPGGHLGGPANGPAGGQPARRAEQGRCDAVRVVADRARFWSVLAEDQHRPLRVDLPNFPCVVRLEAARLGASLDALIDNVFAHTPDGSAFVLSVTRRRGGPFVVAVEDAGSGIADLAMTRRGRSGVGSTGLGLHVVRRDAEEAGGRLLVGRSPAGGARVVLELPPA</sequence>
<dbReference type="Gene3D" id="1.10.287.130">
    <property type="match status" value="1"/>
</dbReference>
<evidence type="ECO:0000256" key="5">
    <source>
        <dbReference type="ARBA" id="ARBA00022553"/>
    </source>
</evidence>
<dbReference type="CDD" id="cd00082">
    <property type="entry name" value="HisKA"/>
    <property type="match status" value="1"/>
</dbReference>
<evidence type="ECO:0000256" key="4">
    <source>
        <dbReference type="ARBA" id="ARBA00022475"/>
    </source>
</evidence>
<dbReference type="PANTHER" id="PTHR44936:SF9">
    <property type="entry name" value="SENSOR PROTEIN CREC"/>
    <property type="match status" value="1"/>
</dbReference>
<dbReference type="PROSITE" id="PS50109">
    <property type="entry name" value="HIS_KIN"/>
    <property type="match status" value="1"/>
</dbReference>
<evidence type="ECO:0000256" key="1">
    <source>
        <dbReference type="ARBA" id="ARBA00000085"/>
    </source>
</evidence>
<dbReference type="SUPFAM" id="SSF47384">
    <property type="entry name" value="Homodimeric domain of signal transducing histidine kinase"/>
    <property type="match status" value="1"/>
</dbReference>
<gene>
    <name evidence="17" type="ORF">FHR37_005975</name>
    <name evidence="18" type="ORF">SAMN05421678_1135</name>
</gene>
<dbReference type="PROSITE" id="PS50885">
    <property type="entry name" value="HAMP"/>
    <property type="match status" value="1"/>
</dbReference>
<accession>A0A1I2XQ16</accession>
<protein>
    <recommendedName>
        <fullName evidence="3">histidine kinase</fullName>
        <ecNumber evidence="3">2.7.13.3</ecNumber>
    </recommendedName>
</protein>
<keyword evidence="6" id="KW-0808">Transferase</keyword>
<dbReference type="InterPro" id="IPR003660">
    <property type="entry name" value="HAMP_dom"/>
</dbReference>
<name>A0A1I2XQ16_9ACTN</name>
<dbReference type="InterPro" id="IPR005467">
    <property type="entry name" value="His_kinase_dom"/>
</dbReference>
<reference evidence="18 19" key="1">
    <citation type="submission" date="2016-10" db="EMBL/GenBank/DDBJ databases">
        <authorList>
            <person name="de Groot N.N."/>
        </authorList>
    </citation>
    <scope>NUCLEOTIDE SEQUENCE [LARGE SCALE GENOMIC DNA]</scope>
    <source>
        <strain evidence="18 19">CPCC 202808</strain>
    </source>
</reference>
<dbReference type="EMBL" id="FOOI01000013">
    <property type="protein sequence ID" value="SFH15502.1"/>
    <property type="molecule type" value="Genomic_DNA"/>
</dbReference>
<dbReference type="GO" id="GO:0005886">
    <property type="term" value="C:plasma membrane"/>
    <property type="evidence" value="ECO:0007669"/>
    <property type="project" value="UniProtKB-SubCell"/>
</dbReference>
<evidence type="ECO:0000259" key="15">
    <source>
        <dbReference type="PROSITE" id="PS50109"/>
    </source>
</evidence>
<dbReference type="EC" id="2.7.13.3" evidence="3"/>
<keyword evidence="12" id="KW-0902">Two-component regulatory system</keyword>
<evidence type="ECO:0000256" key="12">
    <source>
        <dbReference type="ARBA" id="ARBA00023012"/>
    </source>
</evidence>
<evidence type="ECO:0000313" key="18">
    <source>
        <dbReference type="EMBL" id="SFH15502.1"/>
    </source>
</evidence>
<keyword evidence="5" id="KW-0597">Phosphoprotein</keyword>
<evidence type="ECO:0000256" key="7">
    <source>
        <dbReference type="ARBA" id="ARBA00022692"/>
    </source>
</evidence>
<evidence type="ECO:0000313" key="19">
    <source>
        <dbReference type="Proteomes" id="UP000199052"/>
    </source>
</evidence>
<evidence type="ECO:0000256" key="11">
    <source>
        <dbReference type="ARBA" id="ARBA00022989"/>
    </source>
</evidence>
<evidence type="ECO:0000256" key="2">
    <source>
        <dbReference type="ARBA" id="ARBA00004651"/>
    </source>
</evidence>